<sequence length="54" mass="6051">FFAKIYDEAECIIETCCLKTHMYGGKFTISLKNAVGLVNKKTCQSYTPQSIKGK</sequence>
<dbReference type="AlphaFoldDB" id="X1IEG6"/>
<protein>
    <recommendedName>
        <fullName evidence="1">DUF362 domain-containing protein</fullName>
    </recommendedName>
</protein>
<gene>
    <name evidence="2" type="ORF">S03H2_59253</name>
</gene>
<reference evidence="2" key="1">
    <citation type="journal article" date="2014" name="Front. Microbiol.">
        <title>High frequency of phylogenetically diverse reductive dehalogenase-homologous genes in deep subseafloor sedimentary metagenomes.</title>
        <authorList>
            <person name="Kawai M."/>
            <person name="Futagami T."/>
            <person name="Toyoda A."/>
            <person name="Takaki Y."/>
            <person name="Nishi S."/>
            <person name="Hori S."/>
            <person name="Arai W."/>
            <person name="Tsubouchi T."/>
            <person name="Morono Y."/>
            <person name="Uchiyama I."/>
            <person name="Ito T."/>
            <person name="Fujiyama A."/>
            <person name="Inagaki F."/>
            <person name="Takami H."/>
        </authorList>
    </citation>
    <scope>NUCLEOTIDE SEQUENCE</scope>
    <source>
        <strain evidence="2">Expedition CK06-06</strain>
    </source>
</reference>
<organism evidence="2">
    <name type="scientific">marine sediment metagenome</name>
    <dbReference type="NCBI Taxonomy" id="412755"/>
    <lineage>
        <taxon>unclassified sequences</taxon>
        <taxon>metagenomes</taxon>
        <taxon>ecological metagenomes</taxon>
    </lineage>
</organism>
<dbReference type="Pfam" id="PF04015">
    <property type="entry name" value="DUF362"/>
    <property type="match status" value="1"/>
</dbReference>
<comment type="caution">
    <text evidence="2">The sequence shown here is derived from an EMBL/GenBank/DDBJ whole genome shotgun (WGS) entry which is preliminary data.</text>
</comment>
<feature type="domain" description="DUF362" evidence="1">
    <location>
        <begin position="2"/>
        <end position="42"/>
    </location>
</feature>
<proteinExistence type="predicted"/>
<name>X1IEG6_9ZZZZ</name>
<evidence type="ECO:0000313" key="2">
    <source>
        <dbReference type="EMBL" id="GAH80826.1"/>
    </source>
</evidence>
<feature type="non-terminal residue" evidence="2">
    <location>
        <position position="1"/>
    </location>
</feature>
<dbReference type="InterPro" id="IPR007160">
    <property type="entry name" value="DUF362"/>
</dbReference>
<accession>X1IEG6</accession>
<dbReference type="EMBL" id="BARU01038094">
    <property type="protein sequence ID" value="GAH80826.1"/>
    <property type="molecule type" value="Genomic_DNA"/>
</dbReference>
<evidence type="ECO:0000259" key="1">
    <source>
        <dbReference type="Pfam" id="PF04015"/>
    </source>
</evidence>